<organism evidence="3 4">
    <name type="scientific">Ktedonospora formicarum</name>
    <dbReference type="NCBI Taxonomy" id="2778364"/>
    <lineage>
        <taxon>Bacteria</taxon>
        <taxon>Bacillati</taxon>
        <taxon>Chloroflexota</taxon>
        <taxon>Ktedonobacteria</taxon>
        <taxon>Ktedonobacterales</taxon>
        <taxon>Ktedonobacteraceae</taxon>
        <taxon>Ktedonospora</taxon>
    </lineage>
</organism>
<evidence type="ECO:0000256" key="1">
    <source>
        <dbReference type="SAM" id="MobiDB-lite"/>
    </source>
</evidence>
<evidence type="ECO:0000313" key="3">
    <source>
        <dbReference type="EMBL" id="GHO46299.1"/>
    </source>
</evidence>
<dbReference type="SUPFAM" id="SSF53335">
    <property type="entry name" value="S-adenosyl-L-methionine-dependent methyltransferases"/>
    <property type="match status" value="1"/>
</dbReference>
<keyword evidence="4" id="KW-1185">Reference proteome</keyword>
<dbReference type="Proteomes" id="UP000612362">
    <property type="component" value="Unassembled WGS sequence"/>
</dbReference>
<dbReference type="CDD" id="cd02440">
    <property type="entry name" value="AdoMet_MTases"/>
    <property type="match status" value="1"/>
</dbReference>
<gene>
    <name evidence="3" type="ORF">KSX_44620</name>
</gene>
<protein>
    <recommendedName>
        <fullName evidence="2">Methyltransferase domain-containing protein</fullName>
    </recommendedName>
</protein>
<dbReference type="Gene3D" id="3.40.50.150">
    <property type="entry name" value="Vaccinia Virus protein VP39"/>
    <property type="match status" value="1"/>
</dbReference>
<reference evidence="3" key="1">
    <citation type="submission" date="2020-10" db="EMBL/GenBank/DDBJ databases">
        <title>Taxonomic study of unclassified bacteria belonging to the class Ktedonobacteria.</title>
        <authorList>
            <person name="Yabe S."/>
            <person name="Wang C.M."/>
            <person name="Zheng Y."/>
            <person name="Sakai Y."/>
            <person name="Cavaletti L."/>
            <person name="Monciardini P."/>
            <person name="Donadio S."/>
        </authorList>
    </citation>
    <scope>NUCLEOTIDE SEQUENCE</scope>
    <source>
        <strain evidence="3">SOSP1-1</strain>
    </source>
</reference>
<dbReference type="EMBL" id="BNJF01000002">
    <property type="protein sequence ID" value="GHO46299.1"/>
    <property type="molecule type" value="Genomic_DNA"/>
</dbReference>
<dbReference type="AlphaFoldDB" id="A0A8J3I7U5"/>
<dbReference type="PANTHER" id="PTHR43591:SF24">
    <property type="entry name" value="2-METHOXY-6-POLYPRENYL-1,4-BENZOQUINOL METHYLASE, MITOCHONDRIAL"/>
    <property type="match status" value="1"/>
</dbReference>
<evidence type="ECO:0000259" key="2">
    <source>
        <dbReference type="Pfam" id="PF13649"/>
    </source>
</evidence>
<sequence>MINRLFGSKKRRTPDEQPEQFGRAKPLEEIVNQRRYRTDIPYFFPKDINEQDRLNFQHYALRHFLRGNYIAPLAKIEIHDILDVGSGSGIWPQEMAQEFTDAKVVGIDIELPLSMSNMPRNSLLLQGNVLKGLPFQDEAFDFVHERLLAAAIPAQSWQPVVNELARVTRPGGFVEMIEVADVFVNGGPNSLRLIDWWRQAGARTGFDSTPIKNLSILLTHAGITNITHTTLPIPMGKWAGRVGEMMSKDLHLVFNNLRVACAKLGIASEKEYERTWEALPQEWERLQTSFVFFLAYGQKPQA</sequence>
<dbReference type="InterPro" id="IPR029063">
    <property type="entry name" value="SAM-dependent_MTases_sf"/>
</dbReference>
<evidence type="ECO:0000313" key="4">
    <source>
        <dbReference type="Proteomes" id="UP000612362"/>
    </source>
</evidence>
<dbReference type="Pfam" id="PF13649">
    <property type="entry name" value="Methyltransf_25"/>
    <property type="match status" value="1"/>
</dbReference>
<dbReference type="InterPro" id="IPR041698">
    <property type="entry name" value="Methyltransf_25"/>
</dbReference>
<feature type="domain" description="Methyltransferase" evidence="2">
    <location>
        <begin position="81"/>
        <end position="172"/>
    </location>
</feature>
<name>A0A8J3I7U5_9CHLR</name>
<accession>A0A8J3I7U5</accession>
<feature type="region of interest" description="Disordered" evidence="1">
    <location>
        <begin position="1"/>
        <end position="22"/>
    </location>
</feature>
<proteinExistence type="predicted"/>
<dbReference type="PANTHER" id="PTHR43591">
    <property type="entry name" value="METHYLTRANSFERASE"/>
    <property type="match status" value="1"/>
</dbReference>
<dbReference type="RefSeq" id="WP_220195683.1">
    <property type="nucleotide sequence ID" value="NZ_BNJF01000002.1"/>
</dbReference>
<dbReference type="GO" id="GO:0008168">
    <property type="term" value="F:methyltransferase activity"/>
    <property type="evidence" value="ECO:0007669"/>
    <property type="project" value="TreeGrafter"/>
</dbReference>
<comment type="caution">
    <text evidence="3">The sequence shown here is derived from an EMBL/GenBank/DDBJ whole genome shotgun (WGS) entry which is preliminary data.</text>
</comment>